<dbReference type="AlphaFoldDB" id="Q6SF16"/>
<name>Q6SF16_9BACT</name>
<protein>
    <submittedName>
        <fullName evidence="1">Uncharacterized protein</fullName>
    </submittedName>
</protein>
<gene>
    <name evidence="1" type="ORF">MBMO_EBAC080-L028H02.69</name>
</gene>
<dbReference type="EMBL" id="AY458649">
    <property type="protein sequence ID" value="AAR38406.1"/>
    <property type="molecule type" value="Genomic_DNA"/>
</dbReference>
<evidence type="ECO:0000313" key="1">
    <source>
        <dbReference type="EMBL" id="AAR38406.1"/>
    </source>
</evidence>
<accession>Q6SF16</accession>
<sequence>MARLGVFVQARLDLYGGAKMLNCFVIFTGWSRLAMPQGLTLT</sequence>
<reference evidence="1" key="2">
    <citation type="submission" date="2003-12" db="EMBL/GenBank/DDBJ databases">
        <title>Monterey Bay Coastal Ocean Microbial Observatory environmental clone sequencing.</title>
        <authorList>
            <person name="DeLong E.F."/>
        </authorList>
    </citation>
    <scope>NUCLEOTIDE SEQUENCE</scope>
</reference>
<reference evidence="1" key="1">
    <citation type="submission" date="2003-11" db="EMBL/GenBank/DDBJ databases">
        <authorList>
            <person name="Heidelberg J.F."/>
            <person name="Eisen J.A."/>
            <person name="Nelson W.C."/>
            <person name="DeLong E.F."/>
        </authorList>
    </citation>
    <scope>NUCLEOTIDE SEQUENCE</scope>
</reference>
<proteinExistence type="predicted"/>
<organism evidence="1">
    <name type="scientific">uncultured marine bacterium 582</name>
    <dbReference type="NCBI Taxonomy" id="257402"/>
    <lineage>
        <taxon>Bacteria</taxon>
        <taxon>environmental samples</taxon>
    </lineage>
</organism>